<protein>
    <submittedName>
        <fullName evidence="2">Tfp pilus assembly protein FimT/FimU</fullName>
    </submittedName>
</protein>
<proteinExistence type="predicted"/>
<dbReference type="RefSeq" id="WP_380822027.1">
    <property type="nucleotide sequence ID" value="NZ_JBHTJN010000028.1"/>
</dbReference>
<keyword evidence="1" id="KW-1133">Transmembrane helix</keyword>
<dbReference type="Proteomes" id="UP001596996">
    <property type="component" value="Unassembled WGS sequence"/>
</dbReference>
<name>A0ABW3IAF2_9PAST</name>
<comment type="caution">
    <text evidence="2">The sequence shown here is derived from an EMBL/GenBank/DDBJ whole genome shotgun (WGS) entry which is preliminary data.</text>
</comment>
<evidence type="ECO:0000313" key="2">
    <source>
        <dbReference type="EMBL" id="MFD0966958.1"/>
    </source>
</evidence>
<reference evidence="3" key="1">
    <citation type="journal article" date="2019" name="Int. J. Syst. Evol. Microbiol.">
        <title>The Global Catalogue of Microorganisms (GCM) 10K type strain sequencing project: providing services to taxonomists for standard genome sequencing and annotation.</title>
        <authorList>
            <consortium name="The Broad Institute Genomics Platform"/>
            <consortium name="The Broad Institute Genome Sequencing Center for Infectious Disease"/>
            <person name="Wu L."/>
            <person name="Ma J."/>
        </authorList>
    </citation>
    <scope>NUCLEOTIDE SEQUENCE [LARGE SCALE GENOMIC DNA]</scope>
    <source>
        <strain evidence="3">CCUG 61707</strain>
    </source>
</reference>
<keyword evidence="3" id="KW-1185">Reference proteome</keyword>
<accession>A0ABW3IAF2</accession>
<keyword evidence="1" id="KW-0472">Membrane</keyword>
<sequence length="174" mass="20354">MRGFTLLEMLIVLLIISITVTFVSPMWQQTNTQTILNKEQQKLYLFLRYIQTRVENSNDIWFLIPNRDLNKKTWCITAQIKSDKLCDCLLPQTCSKDVNAHFYYPYFPEKTMLISKSYFPKEITRLSGIRNTASTVCFILEAEKSRTLFSFFNVGSLKLKDYQSLSACVNDEED</sequence>
<keyword evidence="1" id="KW-0812">Transmembrane</keyword>
<dbReference type="InterPro" id="IPR012902">
    <property type="entry name" value="N_methyl_site"/>
</dbReference>
<dbReference type="EMBL" id="JBHTJN010000028">
    <property type="protein sequence ID" value="MFD0966958.1"/>
    <property type="molecule type" value="Genomic_DNA"/>
</dbReference>
<dbReference type="NCBIfam" id="TIGR02532">
    <property type="entry name" value="IV_pilin_GFxxxE"/>
    <property type="match status" value="1"/>
</dbReference>
<dbReference type="PROSITE" id="PS00409">
    <property type="entry name" value="PROKAR_NTER_METHYL"/>
    <property type="match status" value="1"/>
</dbReference>
<evidence type="ECO:0000313" key="3">
    <source>
        <dbReference type="Proteomes" id="UP001596996"/>
    </source>
</evidence>
<feature type="transmembrane region" description="Helical" evidence="1">
    <location>
        <begin position="7"/>
        <end position="27"/>
    </location>
</feature>
<evidence type="ECO:0000256" key="1">
    <source>
        <dbReference type="SAM" id="Phobius"/>
    </source>
</evidence>
<organism evidence="2 3">
    <name type="scientific">Seminibacterium arietis</name>
    <dbReference type="NCBI Taxonomy" id="1173502"/>
    <lineage>
        <taxon>Bacteria</taxon>
        <taxon>Pseudomonadati</taxon>
        <taxon>Pseudomonadota</taxon>
        <taxon>Gammaproteobacteria</taxon>
        <taxon>Pasteurellales</taxon>
        <taxon>Pasteurellaceae</taxon>
        <taxon>Seminibacterium</taxon>
    </lineage>
</organism>
<dbReference type="Pfam" id="PF07963">
    <property type="entry name" value="N_methyl"/>
    <property type="match status" value="1"/>
</dbReference>
<dbReference type="SUPFAM" id="SSF54523">
    <property type="entry name" value="Pili subunits"/>
    <property type="match status" value="1"/>
</dbReference>
<gene>
    <name evidence="2" type="ORF">ACFQ02_09005</name>
</gene>
<dbReference type="InterPro" id="IPR045584">
    <property type="entry name" value="Pilin-like"/>
</dbReference>